<evidence type="ECO:0000313" key="3">
    <source>
        <dbReference type="EMBL" id="SNS50283.1"/>
    </source>
</evidence>
<evidence type="ECO:0000256" key="1">
    <source>
        <dbReference type="ARBA" id="ARBA00022679"/>
    </source>
</evidence>
<dbReference type="PANTHER" id="PTHR48050">
    <property type="entry name" value="STEROL 3-BETA-GLUCOSYLTRANSFERASE"/>
    <property type="match status" value="1"/>
</dbReference>
<keyword evidence="1 2" id="KW-0808">Transferase</keyword>
<dbReference type="OrthoDB" id="764352at2"/>
<dbReference type="PROSITE" id="PS00375">
    <property type="entry name" value="UDPGT"/>
    <property type="match status" value="1"/>
</dbReference>
<dbReference type="SUPFAM" id="SSF53756">
    <property type="entry name" value="UDP-Glycosyltransferase/glycogen phosphorylase"/>
    <property type="match status" value="1"/>
</dbReference>
<dbReference type="CDD" id="cd03784">
    <property type="entry name" value="GT1_Gtf-like"/>
    <property type="match status" value="1"/>
</dbReference>
<dbReference type="InterPro" id="IPR002213">
    <property type="entry name" value="UDP_glucos_trans"/>
</dbReference>
<comment type="similarity">
    <text evidence="2">Belongs to the UDP-glycosyltransferase family.</text>
</comment>
<proteinExistence type="inferred from homology"/>
<name>A0A239F1Y7_9ACTN</name>
<dbReference type="AlphaFoldDB" id="A0A239F1Y7"/>
<reference evidence="3 4" key="1">
    <citation type="submission" date="2017-06" db="EMBL/GenBank/DDBJ databases">
        <authorList>
            <person name="Kim H.J."/>
            <person name="Triplett B.A."/>
        </authorList>
    </citation>
    <scope>NUCLEOTIDE SEQUENCE [LARGE SCALE GENOMIC DNA]</scope>
    <source>
        <strain evidence="3 4">DSM 43151</strain>
    </source>
</reference>
<accession>A0A239F1Y7</accession>
<organism evidence="3 4">
    <name type="scientific">Actinoplanes regularis</name>
    <dbReference type="NCBI Taxonomy" id="52697"/>
    <lineage>
        <taxon>Bacteria</taxon>
        <taxon>Bacillati</taxon>
        <taxon>Actinomycetota</taxon>
        <taxon>Actinomycetes</taxon>
        <taxon>Micromonosporales</taxon>
        <taxon>Micromonosporaceae</taxon>
        <taxon>Actinoplanes</taxon>
    </lineage>
</organism>
<evidence type="ECO:0000256" key="2">
    <source>
        <dbReference type="RuleBase" id="RU003718"/>
    </source>
</evidence>
<dbReference type="GO" id="GO:0008194">
    <property type="term" value="F:UDP-glycosyltransferase activity"/>
    <property type="evidence" value="ECO:0007669"/>
    <property type="project" value="InterPro"/>
</dbReference>
<dbReference type="Pfam" id="PF00201">
    <property type="entry name" value="UDPGT"/>
    <property type="match status" value="1"/>
</dbReference>
<dbReference type="InterPro" id="IPR050426">
    <property type="entry name" value="Glycosyltransferase_28"/>
</dbReference>
<dbReference type="Gene3D" id="3.40.50.2000">
    <property type="entry name" value="Glycogen Phosphorylase B"/>
    <property type="match status" value="2"/>
</dbReference>
<evidence type="ECO:0000313" key="4">
    <source>
        <dbReference type="Proteomes" id="UP000198415"/>
    </source>
</evidence>
<dbReference type="InterPro" id="IPR035595">
    <property type="entry name" value="UDP_glycos_trans_CS"/>
</dbReference>
<keyword evidence="4" id="KW-1185">Reference proteome</keyword>
<sequence length="406" mass="43114">MRVLSTVTGSQGHARAVLPMVRALAKAGHEVLVILPTHLADVYAECGAQVEPIMPDFIDSMKELRSMRDALDPEIFGSGEEIDTRMQMIGFAAGPHVSSAYHVILERAREFKPDIILRDGGELAGCLVAEKLGLPHISAPSGAGNLVDPDGVAQLLNQRRAELGLPQQDDKWSIYRYGRISCLPHAYNFAAFDLPAPFEYAQPLSVDGTETLPPEYANLSGDKPIVLASVGTSLPVVLAMQMMGIPLPDGMAAPADTLRSIIGGLSLLDCHGIVSSGGLPTDDMNAGAHVQVADWVPQPLLLQCSQVFLTHGGYNSIREGMRAGVPMAVLPQYSDQHHNAARVAELGLGVHVTDVSAEGIAVACRQLMTDEKIIANARAAQRRILGLPGMSGVITHLEKLAAAGAV</sequence>
<dbReference type="RefSeq" id="WP_089297119.1">
    <property type="nucleotide sequence ID" value="NZ_BOMU01000082.1"/>
</dbReference>
<keyword evidence="2" id="KW-0328">Glycosyltransferase</keyword>
<dbReference type="EMBL" id="FZNR01000017">
    <property type="protein sequence ID" value="SNS50283.1"/>
    <property type="molecule type" value="Genomic_DNA"/>
</dbReference>
<protein>
    <submittedName>
        <fullName evidence="3">N-glycosyltransferase</fullName>
    </submittedName>
</protein>
<dbReference type="GO" id="GO:0017000">
    <property type="term" value="P:antibiotic biosynthetic process"/>
    <property type="evidence" value="ECO:0007669"/>
    <property type="project" value="UniProtKB-ARBA"/>
</dbReference>
<gene>
    <name evidence="3" type="ORF">SAMN06264365_11713</name>
</gene>
<dbReference type="Proteomes" id="UP000198415">
    <property type="component" value="Unassembled WGS sequence"/>
</dbReference>
<dbReference type="PANTHER" id="PTHR48050:SF13">
    <property type="entry name" value="STEROL 3-BETA-GLUCOSYLTRANSFERASE UGT80A2"/>
    <property type="match status" value="1"/>
</dbReference>